<evidence type="ECO:0000313" key="1">
    <source>
        <dbReference type="EMBL" id="GAG21815.1"/>
    </source>
</evidence>
<reference evidence="1" key="1">
    <citation type="journal article" date="2014" name="Front. Microbiol.">
        <title>High frequency of phylogenetically diverse reductive dehalogenase-homologous genes in deep subseafloor sedimentary metagenomes.</title>
        <authorList>
            <person name="Kawai M."/>
            <person name="Futagami T."/>
            <person name="Toyoda A."/>
            <person name="Takaki Y."/>
            <person name="Nishi S."/>
            <person name="Hori S."/>
            <person name="Arai W."/>
            <person name="Tsubouchi T."/>
            <person name="Morono Y."/>
            <person name="Uchiyama I."/>
            <person name="Ito T."/>
            <person name="Fujiyama A."/>
            <person name="Inagaki F."/>
            <person name="Takami H."/>
        </authorList>
    </citation>
    <scope>NUCLEOTIDE SEQUENCE</scope>
    <source>
        <strain evidence="1">Expedition CK06-06</strain>
    </source>
</reference>
<accession>X0VU62</accession>
<comment type="caution">
    <text evidence="1">The sequence shown here is derived from an EMBL/GenBank/DDBJ whole genome shotgun (WGS) entry which is preliminary data.</text>
</comment>
<dbReference type="EMBL" id="BARS01031763">
    <property type="protein sequence ID" value="GAG21815.1"/>
    <property type="molecule type" value="Genomic_DNA"/>
</dbReference>
<gene>
    <name evidence="1" type="ORF">S01H1_49383</name>
</gene>
<sequence length="66" mass="7316">MLPPAIRNADVLVRDRSSGKVLAGLFTVGKTWGWIVKDTTGKQMHDFFFNTMDQASDFARAELEGA</sequence>
<name>X0VU62_9ZZZZ</name>
<dbReference type="AlphaFoldDB" id="X0VU62"/>
<organism evidence="1">
    <name type="scientific">marine sediment metagenome</name>
    <dbReference type="NCBI Taxonomy" id="412755"/>
    <lineage>
        <taxon>unclassified sequences</taxon>
        <taxon>metagenomes</taxon>
        <taxon>ecological metagenomes</taxon>
    </lineage>
</organism>
<proteinExistence type="predicted"/>
<protein>
    <submittedName>
        <fullName evidence="1">Uncharacterized protein</fullName>
    </submittedName>
</protein>